<dbReference type="Proteomes" id="UP000001861">
    <property type="component" value="Unassembled WGS sequence"/>
</dbReference>
<evidence type="ECO:0000313" key="1">
    <source>
        <dbReference type="EMBL" id="EAU92664.1"/>
    </source>
</evidence>
<dbReference type="InParanoid" id="A8N2J2"/>
<evidence type="ECO:0000313" key="2">
    <source>
        <dbReference type="Proteomes" id="UP000001861"/>
    </source>
</evidence>
<dbReference type="GO" id="GO:0045040">
    <property type="term" value="P:protein insertion into mitochondrial outer membrane"/>
    <property type="evidence" value="ECO:0007669"/>
    <property type="project" value="InterPro"/>
</dbReference>
<dbReference type="PANTHER" id="PTHR28230">
    <property type="entry name" value="CHROMOSOME 1, WHOLE GENOME SHOTGUN SEQUENCE"/>
    <property type="match status" value="1"/>
</dbReference>
<dbReference type="VEuPathDB" id="FungiDB:CC1G_01709"/>
<dbReference type="GO" id="GO:0005741">
    <property type="term" value="C:mitochondrial outer membrane"/>
    <property type="evidence" value="ECO:0007669"/>
    <property type="project" value="TreeGrafter"/>
</dbReference>
<dbReference type="InterPro" id="IPR037652">
    <property type="entry name" value="Mim2"/>
</dbReference>
<organism evidence="1 2">
    <name type="scientific">Coprinopsis cinerea (strain Okayama-7 / 130 / ATCC MYA-4618 / FGSC 9003)</name>
    <name type="common">Inky cap fungus</name>
    <name type="synonym">Hormographiella aspergillata</name>
    <dbReference type="NCBI Taxonomy" id="240176"/>
    <lineage>
        <taxon>Eukaryota</taxon>
        <taxon>Fungi</taxon>
        <taxon>Dikarya</taxon>
        <taxon>Basidiomycota</taxon>
        <taxon>Agaricomycotina</taxon>
        <taxon>Agaricomycetes</taxon>
        <taxon>Agaricomycetidae</taxon>
        <taxon>Agaricales</taxon>
        <taxon>Agaricineae</taxon>
        <taxon>Psathyrellaceae</taxon>
        <taxon>Coprinopsis</taxon>
    </lineage>
</organism>
<dbReference type="OMA" id="WSYWAYA"/>
<protein>
    <submittedName>
        <fullName evidence="1">Uncharacterized protein</fullName>
    </submittedName>
</protein>
<dbReference type="OrthoDB" id="5555533at2759"/>
<dbReference type="AlphaFoldDB" id="A8N2J2"/>
<keyword evidence="2" id="KW-1185">Reference proteome</keyword>
<comment type="caution">
    <text evidence="1">The sequence shown here is derived from an EMBL/GenBank/DDBJ whole genome shotgun (WGS) entry which is preliminary data.</text>
</comment>
<dbReference type="eggNOG" id="ENOG502SBHE">
    <property type="taxonomic scope" value="Eukaryota"/>
</dbReference>
<gene>
    <name evidence="1" type="ORF">CC1G_01709</name>
</gene>
<sequence>MPRSLVSLDDDDLSSSTSSYDEEEYLLAQQEWEESIQQLQQLFAVVLLPFVGKWLGRRWSHSLYARYTQVGLGTEFFFGQLFGKLKATKQ</sequence>
<name>A8N2J2_COPC7</name>
<dbReference type="RefSeq" id="XP_001829029.1">
    <property type="nucleotide sequence ID" value="XM_001828977.1"/>
</dbReference>
<dbReference type="GeneID" id="6005455"/>
<reference evidence="1 2" key="1">
    <citation type="journal article" date="2010" name="Proc. Natl. Acad. Sci. U.S.A.">
        <title>Insights into evolution of multicellular fungi from the assembled chromosomes of the mushroom Coprinopsis cinerea (Coprinus cinereus).</title>
        <authorList>
            <person name="Stajich J.E."/>
            <person name="Wilke S.K."/>
            <person name="Ahren D."/>
            <person name="Au C.H."/>
            <person name="Birren B.W."/>
            <person name="Borodovsky M."/>
            <person name="Burns C."/>
            <person name="Canback B."/>
            <person name="Casselton L.A."/>
            <person name="Cheng C.K."/>
            <person name="Deng J."/>
            <person name="Dietrich F.S."/>
            <person name="Fargo D.C."/>
            <person name="Farman M.L."/>
            <person name="Gathman A.C."/>
            <person name="Goldberg J."/>
            <person name="Guigo R."/>
            <person name="Hoegger P.J."/>
            <person name="Hooker J.B."/>
            <person name="Huggins A."/>
            <person name="James T.Y."/>
            <person name="Kamada T."/>
            <person name="Kilaru S."/>
            <person name="Kodira C."/>
            <person name="Kues U."/>
            <person name="Kupfer D."/>
            <person name="Kwan H.S."/>
            <person name="Lomsadze A."/>
            <person name="Li W."/>
            <person name="Lilly W.W."/>
            <person name="Ma L.J."/>
            <person name="Mackey A.J."/>
            <person name="Manning G."/>
            <person name="Martin F."/>
            <person name="Muraguchi H."/>
            <person name="Natvig D.O."/>
            <person name="Palmerini H."/>
            <person name="Ramesh M.A."/>
            <person name="Rehmeyer C.J."/>
            <person name="Roe B.A."/>
            <person name="Shenoy N."/>
            <person name="Stanke M."/>
            <person name="Ter-Hovhannisyan V."/>
            <person name="Tunlid A."/>
            <person name="Velagapudi R."/>
            <person name="Vision T.J."/>
            <person name="Zeng Q."/>
            <person name="Zolan M.E."/>
            <person name="Pukkila P.J."/>
        </authorList>
    </citation>
    <scope>NUCLEOTIDE SEQUENCE [LARGE SCALE GENOMIC DNA]</scope>
    <source>
        <strain evidence="2">Okayama-7 / 130 / ATCC MYA-4618 / FGSC 9003</strain>
    </source>
</reference>
<dbReference type="EMBL" id="AACS02000001">
    <property type="protein sequence ID" value="EAU92664.1"/>
    <property type="molecule type" value="Genomic_DNA"/>
</dbReference>
<dbReference type="Pfam" id="PF19117">
    <property type="entry name" value="Mim2"/>
    <property type="match status" value="1"/>
</dbReference>
<proteinExistence type="predicted"/>
<dbReference type="STRING" id="240176.A8N2J2"/>
<dbReference type="GO" id="GO:0070096">
    <property type="term" value="P:mitochondrial outer membrane translocase complex assembly"/>
    <property type="evidence" value="ECO:0007669"/>
    <property type="project" value="InterPro"/>
</dbReference>
<dbReference type="PANTHER" id="PTHR28230:SF1">
    <property type="entry name" value="MITOCHONDRIAL IMPORT PROTEIN 2"/>
    <property type="match status" value="1"/>
</dbReference>
<accession>A8N2J2</accession>
<dbReference type="KEGG" id="cci:CC1G_01709"/>